<feature type="transmembrane region" description="Helical" evidence="7">
    <location>
        <begin position="54"/>
        <end position="77"/>
    </location>
</feature>
<dbReference type="EMBL" id="AWVH01000024">
    <property type="protein sequence ID" value="ERJ93549.1"/>
    <property type="molecule type" value="Genomic_DNA"/>
</dbReference>
<evidence type="ECO:0000256" key="2">
    <source>
        <dbReference type="ARBA" id="ARBA00022448"/>
    </source>
</evidence>
<evidence type="ECO:0000256" key="3">
    <source>
        <dbReference type="ARBA" id="ARBA00022475"/>
    </source>
</evidence>
<dbReference type="PANTHER" id="PTHR43744">
    <property type="entry name" value="ABC TRANSPORTER PERMEASE PROTEIN MG189-RELATED-RELATED"/>
    <property type="match status" value="1"/>
</dbReference>
<name>A0ABN0NZP0_TRELE</name>
<sequence>MVLGCVLPIALVVIVSFSSQQSIFMRGYTFFPAEFSTEAYRYFFKLGDQIVRSYGTTLFVSLFGTFFSLAVMSPFAYVLSRPDYAYRKFFTMALLIIMMFNGGIVPSYIINTRYLHLGNSIGALIFPMALNPFYIIILRTFFKTIPFEIIEAARIDGTPEPVIFTKIILPLSKPALATIGMFTVIDYWNEWFLGMLYITDIKKYPVQTLLQSMQNSLRALSEASLNALEYQDLLKSAPTDNGRMALTVLVITPILLAYPFFQRYFIKGLTVGSVKG</sequence>
<organism evidence="9 10">
    <name type="scientific">Treponema lecithinolyticum ATCC 700332</name>
    <dbReference type="NCBI Taxonomy" id="1321815"/>
    <lineage>
        <taxon>Bacteria</taxon>
        <taxon>Pseudomonadati</taxon>
        <taxon>Spirochaetota</taxon>
        <taxon>Spirochaetia</taxon>
        <taxon>Spirochaetales</taxon>
        <taxon>Treponemataceae</taxon>
        <taxon>Treponema</taxon>
    </lineage>
</organism>
<comment type="caution">
    <text evidence="9">The sequence shown here is derived from an EMBL/GenBank/DDBJ whole genome shotgun (WGS) entry which is preliminary data.</text>
</comment>
<feature type="domain" description="ABC transmembrane type-1" evidence="8">
    <location>
        <begin position="54"/>
        <end position="262"/>
    </location>
</feature>
<dbReference type="InterPro" id="IPR035906">
    <property type="entry name" value="MetI-like_sf"/>
</dbReference>
<evidence type="ECO:0000256" key="6">
    <source>
        <dbReference type="ARBA" id="ARBA00023136"/>
    </source>
</evidence>
<dbReference type="SUPFAM" id="SSF161098">
    <property type="entry name" value="MetI-like"/>
    <property type="match status" value="1"/>
</dbReference>
<reference evidence="9 10" key="1">
    <citation type="submission" date="2013-08" db="EMBL/GenBank/DDBJ databases">
        <authorList>
            <person name="Weinstock G."/>
            <person name="Sodergren E."/>
            <person name="Wylie T."/>
            <person name="Fulton L."/>
            <person name="Fulton R."/>
            <person name="Fronick C."/>
            <person name="O'Laughlin M."/>
            <person name="Godfrey J."/>
            <person name="Miner T."/>
            <person name="Herter B."/>
            <person name="Appelbaum E."/>
            <person name="Cordes M."/>
            <person name="Lek S."/>
            <person name="Wollam A."/>
            <person name="Pepin K.H."/>
            <person name="Palsikar V.B."/>
            <person name="Mitreva M."/>
            <person name="Wilson R.K."/>
        </authorList>
    </citation>
    <scope>NUCLEOTIDE SEQUENCE [LARGE SCALE GENOMIC DNA]</scope>
    <source>
        <strain evidence="9 10">ATCC 700332</strain>
    </source>
</reference>
<keyword evidence="6 7" id="KW-0472">Membrane</keyword>
<protein>
    <recommendedName>
        <fullName evidence="8">ABC transmembrane type-1 domain-containing protein</fullName>
    </recommendedName>
</protein>
<evidence type="ECO:0000313" key="9">
    <source>
        <dbReference type="EMBL" id="ERJ93549.1"/>
    </source>
</evidence>
<evidence type="ECO:0000256" key="1">
    <source>
        <dbReference type="ARBA" id="ARBA00004651"/>
    </source>
</evidence>
<evidence type="ECO:0000259" key="8">
    <source>
        <dbReference type="PROSITE" id="PS50928"/>
    </source>
</evidence>
<evidence type="ECO:0000256" key="5">
    <source>
        <dbReference type="ARBA" id="ARBA00022989"/>
    </source>
</evidence>
<dbReference type="CDD" id="cd06261">
    <property type="entry name" value="TM_PBP2"/>
    <property type="match status" value="1"/>
</dbReference>
<keyword evidence="10" id="KW-1185">Reference proteome</keyword>
<feature type="transmembrane region" description="Helical" evidence="7">
    <location>
        <begin position="121"/>
        <end position="142"/>
    </location>
</feature>
<evidence type="ECO:0000313" key="10">
    <source>
        <dbReference type="Proteomes" id="UP000016649"/>
    </source>
</evidence>
<proteinExistence type="inferred from homology"/>
<keyword evidence="5 7" id="KW-1133">Transmembrane helix</keyword>
<dbReference type="PROSITE" id="PS50928">
    <property type="entry name" value="ABC_TM1"/>
    <property type="match status" value="1"/>
</dbReference>
<gene>
    <name evidence="9" type="ORF">HMPREF9193_00838</name>
</gene>
<dbReference type="PANTHER" id="PTHR43744:SF9">
    <property type="entry name" value="POLYGALACTURONAN_RHAMNOGALACTURONAN TRANSPORT SYSTEM PERMEASE PROTEIN YTCP"/>
    <property type="match status" value="1"/>
</dbReference>
<accession>A0ABN0NZP0</accession>
<dbReference type="Proteomes" id="UP000016649">
    <property type="component" value="Unassembled WGS sequence"/>
</dbReference>
<feature type="transmembrane region" description="Helical" evidence="7">
    <location>
        <begin position="244"/>
        <end position="261"/>
    </location>
</feature>
<dbReference type="InterPro" id="IPR000515">
    <property type="entry name" value="MetI-like"/>
</dbReference>
<evidence type="ECO:0000256" key="7">
    <source>
        <dbReference type="RuleBase" id="RU363032"/>
    </source>
</evidence>
<keyword evidence="3" id="KW-1003">Cell membrane</keyword>
<dbReference type="Pfam" id="PF00528">
    <property type="entry name" value="BPD_transp_1"/>
    <property type="match status" value="1"/>
</dbReference>
<comment type="similarity">
    <text evidence="7">Belongs to the binding-protein-dependent transport system permease family.</text>
</comment>
<comment type="subcellular location">
    <subcellularLocation>
        <location evidence="1 7">Cell membrane</location>
        <topology evidence="1 7">Multi-pass membrane protein</topology>
    </subcellularLocation>
</comment>
<feature type="transmembrane region" description="Helical" evidence="7">
    <location>
        <begin position="163"/>
        <end position="185"/>
    </location>
</feature>
<evidence type="ECO:0000256" key="4">
    <source>
        <dbReference type="ARBA" id="ARBA00022692"/>
    </source>
</evidence>
<dbReference type="Gene3D" id="1.10.3720.10">
    <property type="entry name" value="MetI-like"/>
    <property type="match status" value="1"/>
</dbReference>
<keyword evidence="4 7" id="KW-0812">Transmembrane</keyword>
<keyword evidence="2 7" id="KW-0813">Transport</keyword>
<feature type="transmembrane region" description="Helical" evidence="7">
    <location>
        <begin position="89"/>
        <end position="109"/>
    </location>
</feature>